<accession>T2IJ36</accession>
<protein>
    <submittedName>
        <fullName evidence="1">Mg-protoporphyrin IX monomethyl ester oxidative cyclase (Anaerobic)</fullName>
        <ecNumber evidence="1">1.14.13.81</ecNumber>
    </submittedName>
</protein>
<proteinExistence type="predicted"/>
<evidence type="ECO:0000313" key="2">
    <source>
        <dbReference type="Proteomes" id="UP000018348"/>
    </source>
</evidence>
<organism evidence="1 2">
    <name type="scientific">Crocosphaera watsonii WH 8502</name>
    <dbReference type="NCBI Taxonomy" id="423474"/>
    <lineage>
        <taxon>Bacteria</taxon>
        <taxon>Bacillati</taxon>
        <taxon>Cyanobacteriota</taxon>
        <taxon>Cyanophyceae</taxon>
        <taxon>Oscillatoriophycideae</taxon>
        <taxon>Chroococcales</taxon>
        <taxon>Aphanothecaceae</taxon>
        <taxon>Crocosphaera</taxon>
    </lineage>
</organism>
<dbReference type="EMBL" id="CAQK01000852">
    <property type="protein sequence ID" value="CCQ53561.1"/>
    <property type="molecule type" value="Genomic_DNA"/>
</dbReference>
<reference evidence="1 2" key="2">
    <citation type="submission" date="2013-09" db="EMBL/GenBank/DDBJ databases">
        <title>Whole genome comparison of six Crocosphaera watsonii strains with differing phenotypes.</title>
        <authorList>
            <person name="Bench S.R."/>
            <person name="Heller P."/>
            <person name="Frank I."/>
            <person name="Arciniega M."/>
            <person name="Shilova I.N."/>
            <person name="Zehr J.P."/>
        </authorList>
    </citation>
    <scope>NUCLEOTIDE SEQUENCE [LARGE SCALE GENOMIC DNA]</scope>
    <source>
        <strain evidence="1 2">WH 8502</strain>
    </source>
</reference>
<comment type="caution">
    <text evidence="1">The sequence shown here is derived from an EMBL/GenBank/DDBJ whole genome shotgun (WGS) entry which is preliminary data.</text>
</comment>
<reference evidence="1 2" key="1">
    <citation type="submission" date="2013-01" db="EMBL/GenBank/DDBJ databases">
        <authorList>
            <person name="Bench S."/>
        </authorList>
    </citation>
    <scope>NUCLEOTIDE SEQUENCE [LARGE SCALE GENOMIC DNA]</scope>
    <source>
        <strain evidence="1 2">WH 8502</strain>
    </source>
</reference>
<dbReference type="AlphaFoldDB" id="T2IJ36"/>
<gene>
    <name evidence="1" type="ORF">CWATWH8502_405</name>
</gene>
<dbReference type="EC" id="1.14.13.81" evidence="1"/>
<sequence length="53" mass="6236">MELVNRKVLLPPLGLITVAGRIPQTWEFKLCDRNIREVTEAEWEWAEMVIFPP</sequence>
<evidence type="ECO:0000313" key="1">
    <source>
        <dbReference type="EMBL" id="CCQ53561.1"/>
    </source>
</evidence>
<name>T2IJ36_CROWT</name>
<dbReference type="Proteomes" id="UP000018348">
    <property type="component" value="Unassembled WGS sequence"/>
</dbReference>
<keyword evidence="1" id="KW-0560">Oxidoreductase</keyword>
<dbReference type="GO" id="GO:0048529">
    <property type="term" value="F:magnesium-protoporphyrin IX monomethyl ester (oxidative) cyclase activity"/>
    <property type="evidence" value="ECO:0007669"/>
    <property type="project" value="UniProtKB-EC"/>
</dbReference>